<evidence type="ECO:0000313" key="8">
    <source>
        <dbReference type="Proteomes" id="UP000079169"/>
    </source>
</evidence>
<dbReference type="PaxDb" id="121845-A0A1S3CVB6"/>
<evidence type="ECO:0000256" key="1">
    <source>
        <dbReference type="ARBA" id="ARBA00006926"/>
    </source>
</evidence>
<keyword evidence="8" id="KW-1185">Reference proteome</keyword>
<dbReference type="PANTHER" id="PTHR11592:SF134">
    <property type="entry name" value="PHOSPHOLIPID HYDROPEROXIDE GLUTATHIONE PEROXIDASE"/>
    <property type="match status" value="1"/>
</dbReference>
<keyword evidence="4 6" id="KW-0560">Oxidoreductase</keyword>
<dbReference type="SUPFAM" id="SSF52833">
    <property type="entry name" value="Thioredoxin-like"/>
    <property type="match status" value="1"/>
</dbReference>
<dbReference type="GO" id="GO:0006979">
    <property type="term" value="P:response to oxidative stress"/>
    <property type="evidence" value="ECO:0007669"/>
    <property type="project" value="InterPro"/>
</dbReference>
<evidence type="ECO:0000259" key="7">
    <source>
        <dbReference type="PROSITE" id="PS51352"/>
    </source>
</evidence>
<evidence type="ECO:0000256" key="3">
    <source>
        <dbReference type="ARBA" id="ARBA00022933"/>
    </source>
</evidence>
<organism evidence="8 9">
    <name type="scientific">Diaphorina citri</name>
    <name type="common">Asian citrus psyllid</name>
    <dbReference type="NCBI Taxonomy" id="121845"/>
    <lineage>
        <taxon>Eukaryota</taxon>
        <taxon>Metazoa</taxon>
        <taxon>Ecdysozoa</taxon>
        <taxon>Arthropoda</taxon>
        <taxon>Hexapoda</taxon>
        <taxon>Insecta</taxon>
        <taxon>Pterygota</taxon>
        <taxon>Neoptera</taxon>
        <taxon>Paraneoptera</taxon>
        <taxon>Hemiptera</taxon>
        <taxon>Sternorrhyncha</taxon>
        <taxon>Psylloidea</taxon>
        <taxon>Psyllidae</taxon>
        <taxon>Diaphorininae</taxon>
        <taxon>Diaphorina</taxon>
    </lineage>
</organism>
<evidence type="ECO:0000256" key="5">
    <source>
        <dbReference type="PIRSR" id="PIRSR000303-1"/>
    </source>
</evidence>
<feature type="domain" description="Thioredoxin" evidence="7">
    <location>
        <begin position="6"/>
        <end position="166"/>
    </location>
</feature>
<dbReference type="PRINTS" id="PR01011">
    <property type="entry name" value="GLUTPROXDASE"/>
</dbReference>
<dbReference type="KEGG" id="dci:103505868"/>
<protein>
    <recommendedName>
        <fullName evidence="6">Glutathione peroxidase</fullName>
    </recommendedName>
</protein>
<gene>
    <name evidence="9" type="primary">LOC103505868</name>
</gene>
<dbReference type="FunFam" id="3.40.30.10:FF:000025">
    <property type="entry name" value="Glutathione peroxidase"/>
    <property type="match status" value="1"/>
</dbReference>
<dbReference type="GO" id="GO:0004601">
    <property type="term" value="F:peroxidase activity"/>
    <property type="evidence" value="ECO:0007669"/>
    <property type="project" value="UniProtKB-KW"/>
</dbReference>
<dbReference type="Pfam" id="PF00255">
    <property type="entry name" value="GSHPx"/>
    <property type="match status" value="1"/>
</dbReference>
<dbReference type="PIRSF" id="PIRSF000303">
    <property type="entry name" value="Glutathion_perox"/>
    <property type="match status" value="1"/>
</dbReference>
<evidence type="ECO:0000256" key="2">
    <source>
        <dbReference type="ARBA" id="ARBA00022559"/>
    </source>
</evidence>
<dbReference type="GeneID" id="103505868"/>
<dbReference type="STRING" id="121845.A0A1S3CVB6"/>
<reference evidence="9" key="1">
    <citation type="submission" date="2025-08" db="UniProtKB">
        <authorList>
            <consortium name="RefSeq"/>
        </authorList>
    </citation>
    <scope>IDENTIFICATION</scope>
</reference>
<dbReference type="PROSITE" id="PS00460">
    <property type="entry name" value="GLUTATHIONE_PEROXID_1"/>
    <property type="match status" value="1"/>
</dbReference>
<name>A0A1S3CVB6_DIACI</name>
<dbReference type="PROSITE" id="PS00763">
    <property type="entry name" value="GLUTATHIONE_PEROXID_2"/>
    <property type="match status" value="1"/>
</dbReference>
<evidence type="ECO:0000256" key="4">
    <source>
        <dbReference type="ARBA" id="ARBA00023002"/>
    </source>
</evidence>
<proteinExistence type="inferred from homology"/>
<evidence type="ECO:0000256" key="6">
    <source>
        <dbReference type="RuleBase" id="RU000499"/>
    </source>
</evidence>
<accession>A0A1S3CVB6</accession>
<feature type="active site" evidence="5">
    <location>
        <position position="44"/>
    </location>
</feature>
<dbReference type="InterPro" id="IPR013766">
    <property type="entry name" value="Thioredoxin_domain"/>
</dbReference>
<keyword evidence="3" id="KW-0712">Selenocysteine</keyword>
<comment type="similarity">
    <text evidence="1 6">Belongs to the glutathione peroxidase family.</text>
</comment>
<dbReference type="InterPro" id="IPR000889">
    <property type="entry name" value="Glutathione_peroxidase"/>
</dbReference>
<sequence>MADDSWKNAETVYDFTVKNIKGEDVPLSTYKGHVLVIVNVASRCGYTGKHYKELVELDEKFRDRGLRILAFPCNQFGGQEPGDADQICEFTKKKNVQFDLFEKINVNGDNAHPLWKFLKHKQGGTLVDAIKWNFTKFIVDKNGAPVERHAANASPASLIPNIEKYL</sequence>
<dbReference type="PROSITE" id="PS51355">
    <property type="entry name" value="GLUTATHIONE_PEROXID_3"/>
    <property type="match status" value="1"/>
</dbReference>
<dbReference type="Proteomes" id="UP000079169">
    <property type="component" value="Unplaced"/>
</dbReference>
<dbReference type="OMA" id="MASGENW"/>
<keyword evidence="2 6" id="KW-0575">Peroxidase</keyword>
<dbReference type="InterPro" id="IPR029760">
    <property type="entry name" value="GPX_CS"/>
</dbReference>
<evidence type="ECO:0000313" key="9">
    <source>
        <dbReference type="RefSeq" id="XP_008468456.1"/>
    </source>
</evidence>
<dbReference type="InterPro" id="IPR029759">
    <property type="entry name" value="GPX_AS"/>
</dbReference>
<dbReference type="PANTHER" id="PTHR11592">
    <property type="entry name" value="GLUTATHIONE PEROXIDASE"/>
    <property type="match status" value="1"/>
</dbReference>
<dbReference type="CDD" id="cd00340">
    <property type="entry name" value="GSH_Peroxidase"/>
    <property type="match status" value="1"/>
</dbReference>
<dbReference type="InterPro" id="IPR036249">
    <property type="entry name" value="Thioredoxin-like_sf"/>
</dbReference>
<dbReference type="AlphaFoldDB" id="A0A1S3CVB6"/>
<dbReference type="PROSITE" id="PS51352">
    <property type="entry name" value="THIOREDOXIN_2"/>
    <property type="match status" value="1"/>
</dbReference>
<dbReference type="Gene3D" id="3.40.30.10">
    <property type="entry name" value="Glutaredoxin"/>
    <property type="match status" value="1"/>
</dbReference>
<dbReference type="RefSeq" id="XP_008468456.1">
    <property type="nucleotide sequence ID" value="XM_008470234.2"/>
</dbReference>